<dbReference type="InterPro" id="IPR006626">
    <property type="entry name" value="PbH1"/>
</dbReference>
<dbReference type="Proteomes" id="UP000189703">
    <property type="component" value="Unplaced"/>
</dbReference>
<dbReference type="RefSeq" id="XP_010259447.1">
    <property type="nucleotide sequence ID" value="XM_010261145.2"/>
</dbReference>
<evidence type="ECO:0000256" key="1">
    <source>
        <dbReference type="ARBA" id="ARBA00008834"/>
    </source>
</evidence>
<keyword evidence="6" id="KW-1185">Reference proteome</keyword>
<keyword evidence="5" id="KW-0732">Signal</keyword>
<sequence length="458" mass="49844">MKRLVTLFLLLSLCNAVEIDGEDSEGKCRLKKALDPRPHSVSILEFGAVGDGKTLNTIAFQNAIFYLKSFADKGGAQLYVPPGRWLTGSFNLTSHLTLFLEKGAFILGSQDSSHWEVVEPLPSYGRGIELPGGRYHSLITGYRLTDVVITGDNGTIDGQGSIWWEWFNSHSLNYSRPHLVEFIGCNDVIVSNITFLNSPAWSIHPVYCSNVQVQNITIHAPPESPYTSGIVPDSSDNVCIEDCNISVGYDAIVLKSGWDEYGIAYGKPTKDVHIRKVHLRAYRGSGLAFGSEMSGGISNIVVEHLNLQNSFTGIGLRTVTGRGGYIKDVFMSDLEMRDIYIAIWATGQWGSHPDDNFDPNALPVVYGITLKDITGTNITIAGEFSGIQESPFTSICLSNISLSITSHAYSPWICSSVSGFSDSVSPEPCSDLQSSHSNSSLACFSLLYFTGQARAGAL</sequence>
<dbReference type="RefSeq" id="XP_010259446.1">
    <property type="nucleotide sequence ID" value="XM_010261144.2"/>
</dbReference>
<dbReference type="Gene3D" id="2.160.20.10">
    <property type="entry name" value="Single-stranded right-handed beta-helix, Pectin lyase-like"/>
    <property type="match status" value="1"/>
</dbReference>
<dbReference type="STRING" id="4432.A0A1U8A3R0"/>
<dbReference type="PANTHER" id="PTHR31339:SF5">
    <property type="entry name" value="HYDROLASE FAMILY 28 PROTEIN, PUTATIVE, EXPRESSED-RELATED"/>
    <property type="match status" value="1"/>
</dbReference>
<dbReference type="eggNOG" id="ENOG502QTPQ">
    <property type="taxonomic scope" value="Eukaryota"/>
</dbReference>
<dbReference type="SMART" id="SM00710">
    <property type="entry name" value="PbH1"/>
    <property type="match status" value="5"/>
</dbReference>
<evidence type="ECO:0000256" key="4">
    <source>
        <dbReference type="RuleBase" id="RU361169"/>
    </source>
</evidence>
<evidence type="ECO:0000256" key="5">
    <source>
        <dbReference type="SAM" id="SignalP"/>
    </source>
</evidence>
<evidence type="ECO:0000313" key="8">
    <source>
        <dbReference type="RefSeq" id="XP_010259447.1"/>
    </source>
</evidence>
<dbReference type="InterPro" id="IPR051801">
    <property type="entry name" value="GH28_Enzymes"/>
</dbReference>
<feature type="chain" id="PRO_5010665267" evidence="5">
    <location>
        <begin position="17"/>
        <end position="458"/>
    </location>
</feature>
<dbReference type="OMA" id="SEWPIVE"/>
<accession>A0A1U8A3R0</accession>
<evidence type="ECO:0000313" key="7">
    <source>
        <dbReference type="RefSeq" id="XP_010259446.1"/>
    </source>
</evidence>
<evidence type="ECO:0000256" key="2">
    <source>
        <dbReference type="ARBA" id="ARBA00022801"/>
    </source>
</evidence>
<dbReference type="Pfam" id="PF00295">
    <property type="entry name" value="Glyco_hydro_28"/>
    <property type="match status" value="1"/>
</dbReference>
<dbReference type="InterPro" id="IPR012334">
    <property type="entry name" value="Pectin_lyas_fold"/>
</dbReference>
<keyword evidence="2 4" id="KW-0378">Hydrolase</keyword>
<dbReference type="OrthoDB" id="187139at2759"/>
<proteinExistence type="inferred from homology"/>
<comment type="similarity">
    <text evidence="1 4">Belongs to the glycosyl hydrolase 28 family.</text>
</comment>
<dbReference type="GO" id="GO:0004650">
    <property type="term" value="F:polygalacturonase activity"/>
    <property type="evidence" value="ECO:0007669"/>
    <property type="project" value="InterPro"/>
</dbReference>
<feature type="signal peptide" evidence="5">
    <location>
        <begin position="1"/>
        <end position="16"/>
    </location>
</feature>
<protein>
    <submittedName>
        <fullName evidence="7 8">Probable polygalacturonase</fullName>
    </submittedName>
</protein>
<dbReference type="AlphaFoldDB" id="A0A1U8A3R0"/>
<dbReference type="InterPro" id="IPR000743">
    <property type="entry name" value="Glyco_hydro_28"/>
</dbReference>
<evidence type="ECO:0000256" key="3">
    <source>
        <dbReference type="ARBA" id="ARBA00023295"/>
    </source>
</evidence>
<dbReference type="GeneID" id="104598874"/>
<name>A0A1U8A3R0_NELNU</name>
<evidence type="ECO:0000313" key="6">
    <source>
        <dbReference type="Proteomes" id="UP000189703"/>
    </source>
</evidence>
<dbReference type="GO" id="GO:0005975">
    <property type="term" value="P:carbohydrate metabolic process"/>
    <property type="evidence" value="ECO:0007669"/>
    <property type="project" value="InterPro"/>
</dbReference>
<reference evidence="7 8" key="1">
    <citation type="submission" date="2025-04" db="UniProtKB">
        <authorList>
            <consortium name="RefSeq"/>
        </authorList>
    </citation>
    <scope>IDENTIFICATION</scope>
</reference>
<keyword evidence="3 4" id="KW-0326">Glycosidase</keyword>
<dbReference type="InterPro" id="IPR011050">
    <property type="entry name" value="Pectin_lyase_fold/virulence"/>
</dbReference>
<dbReference type="KEGG" id="nnu:104598874"/>
<dbReference type="PANTHER" id="PTHR31339">
    <property type="entry name" value="PECTIN LYASE-RELATED"/>
    <property type="match status" value="1"/>
</dbReference>
<gene>
    <name evidence="7 8" type="primary">LOC104598874</name>
</gene>
<organism evidence="6 8">
    <name type="scientific">Nelumbo nucifera</name>
    <name type="common">Sacred lotus</name>
    <dbReference type="NCBI Taxonomy" id="4432"/>
    <lineage>
        <taxon>Eukaryota</taxon>
        <taxon>Viridiplantae</taxon>
        <taxon>Streptophyta</taxon>
        <taxon>Embryophyta</taxon>
        <taxon>Tracheophyta</taxon>
        <taxon>Spermatophyta</taxon>
        <taxon>Magnoliopsida</taxon>
        <taxon>Proteales</taxon>
        <taxon>Nelumbonaceae</taxon>
        <taxon>Nelumbo</taxon>
    </lineage>
</organism>
<dbReference type="SUPFAM" id="SSF51126">
    <property type="entry name" value="Pectin lyase-like"/>
    <property type="match status" value="1"/>
</dbReference>